<dbReference type="PANTHER" id="PTHR41536">
    <property type="entry name" value="PKHD-TYPE HYDROXYLASE YBIX"/>
    <property type="match status" value="1"/>
</dbReference>
<dbReference type="Pfam" id="PF08238">
    <property type="entry name" value="Sel1"/>
    <property type="match status" value="5"/>
</dbReference>
<comment type="cofactor">
    <cofactor evidence="1">
        <name>L-ascorbate</name>
        <dbReference type="ChEBI" id="CHEBI:38290"/>
    </cofactor>
</comment>
<evidence type="ECO:0000256" key="5">
    <source>
        <dbReference type="ARBA" id="ARBA00023002"/>
    </source>
</evidence>
<dbReference type="AlphaFoldDB" id="A0AA38XYF5"/>
<dbReference type="PANTHER" id="PTHR41536:SF1">
    <property type="entry name" value="PKHD-TYPE HYDROXYLASE YBIX"/>
    <property type="match status" value="1"/>
</dbReference>
<organism evidence="9">
    <name type="scientific">Knufia peltigerae</name>
    <dbReference type="NCBI Taxonomy" id="1002370"/>
    <lineage>
        <taxon>Eukaryota</taxon>
        <taxon>Fungi</taxon>
        <taxon>Dikarya</taxon>
        <taxon>Ascomycota</taxon>
        <taxon>Pezizomycotina</taxon>
        <taxon>Eurotiomycetes</taxon>
        <taxon>Chaetothyriomycetidae</taxon>
        <taxon>Chaetothyriales</taxon>
        <taxon>Trichomeriaceae</taxon>
        <taxon>Knufia</taxon>
    </lineage>
</organism>
<evidence type="ECO:0000256" key="6">
    <source>
        <dbReference type="ARBA" id="ARBA00023004"/>
    </source>
</evidence>
<feature type="domain" description="Fe2OG dioxygenase" evidence="8">
    <location>
        <begin position="310"/>
        <end position="409"/>
    </location>
</feature>
<keyword evidence="3" id="KW-0256">Endoplasmic reticulum</keyword>
<dbReference type="Pfam" id="PF13640">
    <property type="entry name" value="2OG-FeII_Oxy_3"/>
    <property type="match status" value="1"/>
</dbReference>
<gene>
    <name evidence="9" type="ORF">H2204_009073</name>
</gene>
<sequence length="457" mass="50250">MASNTPFDSDALADLLLHDPQAAFVRVRDAAQVGQVEAQLLLAQMYMEGKGTPEDAAAALLWYETAANNGAPMAMNMLGRCHELGQGTAANPSLAAVWYRRAADTGLDWGLYNLANLLATGRGVPQDRVQALALYTRAAHMGHAKSMNLLARHLEDGLDTGRDPQAALGWYRRAAEAGDFRGQANYASILLQAGEIEQAMHWLRLALQHGSPAFLAHIVPELAASPHPQDFRMLLHIPDILSAGQVADIRRRLDAADWTDGRETVGHLGAQAKHNQQLPEASPLRRELGETILVALARHPLFFSAALPLKYLPPRFNRYSGGGTYGFHVDGAVMNLANGEQLRSDISCTLFLSDPDEYDGGELIISDTYGEHEVKLPAGDLIVYPSSSLHKVNPVTRGARVASFFWVQSMIRDDVQRRLLWEMDTSIERLRQTNGDADAVLQLTGVYHNLLRRWSEV</sequence>
<dbReference type="SMART" id="SM00671">
    <property type="entry name" value="SEL1"/>
    <property type="match status" value="5"/>
</dbReference>
<evidence type="ECO:0000256" key="2">
    <source>
        <dbReference type="ARBA" id="ARBA00022723"/>
    </source>
</evidence>
<evidence type="ECO:0000256" key="7">
    <source>
        <dbReference type="ARBA" id="ARBA00023180"/>
    </source>
</evidence>
<dbReference type="EMBL" id="JAPDRN010000070">
    <property type="protein sequence ID" value="KAJ9628915.1"/>
    <property type="molecule type" value="Genomic_DNA"/>
</dbReference>
<dbReference type="InterPro" id="IPR011990">
    <property type="entry name" value="TPR-like_helical_dom_sf"/>
</dbReference>
<dbReference type="HAMAP" id="MF_00657">
    <property type="entry name" value="Hydroxyl_YbiX"/>
    <property type="match status" value="1"/>
</dbReference>
<evidence type="ECO:0000256" key="3">
    <source>
        <dbReference type="ARBA" id="ARBA00022824"/>
    </source>
</evidence>
<dbReference type="InterPro" id="IPR006597">
    <property type="entry name" value="Sel1-like"/>
</dbReference>
<dbReference type="GO" id="GO:0006879">
    <property type="term" value="P:intracellular iron ion homeostasis"/>
    <property type="evidence" value="ECO:0007669"/>
    <property type="project" value="TreeGrafter"/>
</dbReference>
<evidence type="ECO:0000256" key="4">
    <source>
        <dbReference type="ARBA" id="ARBA00022964"/>
    </source>
</evidence>
<dbReference type="Pfam" id="PF18331">
    <property type="entry name" value="PKHD_C"/>
    <property type="match status" value="1"/>
</dbReference>
<dbReference type="GO" id="GO:0005506">
    <property type="term" value="F:iron ion binding"/>
    <property type="evidence" value="ECO:0007669"/>
    <property type="project" value="InterPro"/>
</dbReference>
<dbReference type="PROSITE" id="PS51471">
    <property type="entry name" value="FE2OG_OXY"/>
    <property type="match status" value="1"/>
</dbReference>
<dbReference type="InterPro" id="IPR023550">
    <property type="entry name" value="PKHD_hydroxylase"/>
</dbReference>
<dbReference type="NCBIfam" id="NF003975">
    <property type="entry name" value="PRK05467.1-4"/>
    <property type="match status" value="1"/>
</dbReference>
<dbReference type="InterPro" id="IPR044862">
    <property type="entry name" value="Pro_4_hyd_alph_FE2OG_OXY"/>
</dbReference>
<dbReference type="InterPro" id="IPR006620">
    <property type="entry name" value="Pro_4_hyd_alph"/>
</dbReference>
<dbReference type="Gene3D" id="1.25.40.10">
    <property type="entry name" value="Tetratricopeptide repeat domain"/>
    <property type="match status" value="1"/>
</dbReference>
<dbReference type="InterPro" id="IPR005123">
    <property type="entry name" value="Oxoglu/Fe-dep_dioxygenase_dom"/>
</dbReference>
<name>A0AA38XYF5_9EURO</name>
<proteinExistence type="inferred from homology"/>
<keyword evidence="4" id="KW-0223">Dioxygenase</keyword>
<accession>A0AA38XYF5</accession>
<evidence type="ECO:0000256" key="1">
    <source>
        <dbReference type="ARBA" id="ARBA00001961"/>
    </source>
</evidence>
<evidence type="ECO:0000313" key="9">
    <source>
        <dbReference type="EMBL" id="KAJ9628915.1"/>
    </source>
</evidence>
<dbReference type="NCBIfam" id="NF003974">
    <property type="entry name" value="PRK05467.1-3"/>
    <property type="match status" value="1"/>
</dbReference>
<dbReference type="GO" id="GO:0006974">
    <property type="term" value="P:DNA damage response"/>
    <property type="evidence" value="ECO:0007669"/>
    <property type="project" value="TreeGrafter"/>
</dbReference>
<dbReference type="GO" id="GO:0031418">
    <property type="term" value="F:L-ascorbic acid binding"/>
    <property type="evidence" value="ECO:0007669"/>
    <property type="project" value="InterPro"/>
</dbReference>
<dbReference type="GO" id="GO:0016706">
    <property type="term" value="F:2-oxoglutarate-dependent dioxygenase activity"/>
    <property type="evidence" value="ECO:0007669"/>
    <property type="project" value="InterPro"/>
</dbReference>
<dbReference type="SUPFAM" id="SSF81901">
    <property type="entry name" value="HCP-like"/>
    <property type="match status" value="1"/>
</dbReference>
<keyword evidence="6" id="KW-0408">Iron</keyword>
<dbReference type="InterPro" id="IPR041097">
    <property type="entry name" value="PKHD_C"/>
</dbReference>
<comment type="caution">
    <text evidence="9">The sequence shown here is derived from an EMBL/GenBank/DDBJ whole genome shotgun (WGS) entry which is preliminary data.</text>
</comment>
<reference evidence="9" key="1">
    <citation type="submission" date="2022-10" db="EMBL/GenBank/DDBJ databases">
        <title>Culturing micro-colonial fungi from biological soil crusts in the Mojave desert and describing Neophaeococcomyces mojavensis, and introducing the new genera and species Taxawa tesnikishii.</title>
        <authorList>
            <person name="Kurbessoian T."/>
            <person name="Stajich J.E."/>
        </authorList>
    </citation>
    <scope>NUCLEOTIDE SEQUENCE</scope>
    <source>
        <strain evidence="9">TK_35</strain>
    </source>
</reference>
<evidence type="ECO:0000259" key="8">
    <source>
        <dbReference type="PROSITE" id="PS51471"/>
    </source>
</evidence>
<dbReference type="Gene3D" id="2.60.120.620">
    <property type="entry name" value="q2cbj1_9rhob like domain"/>
    <property type="match status" value="1"/>
</dbReference>
<dbReference type="Gene3D" id="4.10.860.20">
    <property type="entry name" value="Rabenosyn, Rab binding domain"/>
    <property type="match status" value="1"/>
</dbReference>
<keyword evidence="2" id="KW-0479">Metal-binding</keyword>
<keyword evidence="5" id="KW-0560">Oxidoreductase</keyword>
<dbReference type="SUPFAM" id="SSF51197">
    <property type="entry name" value="Clavaminate synthase-like"/>
    <property type="match status" value="1"/>
</dbReference>
<protein>
    <recommendedName>
        <fullName evidence="8">Fe2OG dioxygenase domain-containing protein</fullName>
    </recommendedName>
</protein>
<keyword evidence="7" id="KW-0325">Glycoprotein</keyword>
<dbReference type="SMART" id="SM00702">
    <property type="entry name" value="P4Hc"/>
    <property type="match status" value="1"/>
</dbReference>